<dbReference type="AlphaFoldDB" id="A0A6A6ZH98"/>
<name>A0A6A6ZH98_9PLEO</name>
<protein>
    <recommendedName>
        <fullName evidence="4">Geranylgeranyl pyrophosphate synthetase</fullName>
    </recommendedName>
</protein>
<dbReference type="OrthoDB" id="5393654at2759"/>
<evidence type="ECO:0000313" key="2">
    <source>
        <dbReference type="EMBL" id="KAF2820346.1"/>
    </source>
</evidence>
<gene>
    <name evidence="2" type="ORF">CC86DRAFT_305106</name>
</gene>
<sequence length="476" mass="53332">MSSMSSFRGGYAPRRGRGGWSKTPFVKQKREHTKPDTNKHPLGELLKTIENSDLKSQPSALPADALTSDVRYVASYNWRNDVGATILVPGKPPLWTPLKEAQRLNEDNGIYYRDPNAARSPDYPITPVVQAVLETNPNFDTADVDIVACGSTLGNLLRFVRGQDKPFRFMVETIGNSVFFVRKENDPKETIDGVRGFGHSFPEAYTTWEPEVKGSEAHQRVIQYKFGGMTCMIRFECDGYLKDKITDGKHGTDVLDKPKSNGDDLLSAFNKTAITQPLMNQGSGTERVKIKRGGSEIPQRSIFDLKTRSGKYKTDIDMSDILPQLWVKQVPNFIVAYHDGAGLFRDIRVQDVRTEVHKWEEDNIDAIRRLAVLLKKLVTFAREDGGLLEVYSPGTDRLEVRKQHGQGKNALPHSLRDEWASKSKANMYLSDSDDGGYTLKDGYDSDGGWKADSEDEEPDYTACSAEDCGYCGKCTY</sequence>
<evidence type="ECO:0000313" key="3">
    <source>
        <dbReference type="Proteomes" id="UP000799424"/>
    </source>
</evidence>
<dbReference type="EMBL" id="MU006241">
    <property type="protein sequence ID" value="KAF2820346.1"/>
    <property type="molecule type" value="Genomic_DNA"/>
</dbReference>
<feature type="region of interest" description="Disordered" evidence="1">
    <location>
        <begin position="1"/>
        <end position="41"/>
    </location>
</feature>
<evidence type="ECO:0000256" key="1">
    <source>
        <dbReference type="SAM" id="MobiDB-lite"/>
    </source>
</evidence>
<dbReference type="PANTHER" id="PTHR35179">
    <property type="entry name" value="PROTEIN CBG02620"/>
    <property type="match status" value="1"/>
</dbReference>
<dbReference type="Proteomes" id="UP000799424">
    <property type="component" value="Unassembled WGS sequence"/>
</dbReference>
<proteinExistence type="predicted"/>
<accession>A0A6A6ZH98</accession>
<reference evidence="2" key="1">
    <citation type="journal article" date="2020" name="Stud. Mycol.">
        <title>101 Dothideomycetes genomes: a test case for predicting lifestyles and emergence of pathogens.</title>
        <authorList>
            <person name="Haridas S."/>
            <person name="Albert R."/>
            <person name="Binder M."/>
            <person name="Bloem J."/>
            <person name="Labutti K."/>
            <person name="Salamov A."/>
            <person name="Andreopoulos B."/>
            <person name="Baker S."/>
            <person name="Barry K."/>
            <person name="Bills G."/>
            <person name="Bluhm B."/>
            <person name="Cannon C."/>
            <person name="Castanera R."/>
            <person name="Culley D."/>
            <person name="Daum C."/>
            <person name="Ezra D."/>
            <person name="Gonzalez J."/>
            <person name="Henrissat B."/>
            <person name="Kuo A."/>
            <person name="Liang C."/>
            <person name="Lipzen A."/>
            <person name="Lutzoni F."/>
            <person name="Magnuson J."/>
            <person name="Mondo S."/>
            <person name="Nolan M."/>
            <person name="Ohm R."/>
            <person name="Pangilinan J."/>
            <person name="Park H.-J."/>
            <person name="Ramirez L."/>
            <person name="Alfaro M."/>
            <person name="Sun H."/>
            <person name="Tritt A."/>
            <person name="Yoshinaga Y."/>
            <person name="Zwiers L.-H."/>
            <person name="Turgeon B."/>
            <person name="Goodwin S."/>
            <person name="Spatafora J."/>
            <person name="Crous P."/>
            <person name="Grigoriev I."/>
        </authorList>
    </citation>
    <scope>NUCLEOTIDE SEQUENCE</scope>
    <source>
        <strain evidence="2">CBS 113818</strain>
    </source>
</reference>
<organism evidence="2 3">
    <name type="scientific">Ophiobolus disseminans</name>
    <dbReference type="NCBI Taxonomy" id="1469910"/>
    <lineage>
        <taxon>Eukaryota</taxon>
        <taxon>Fungi</taxon>
        <taxon>Dikarya</taxon>
        <taxon>Ascomycota</taxon>
        <taxon>Pezizomycotina</taxon>
        <taxon>Dothideomycetes</taxon>
        <taxon>Pleosporomycetidae</taxon>
        <taxon>Pleosporales</taxon>
        <taxon>Pleosporineae</taxon>
        <taxon>Phaeosphaeriaceae</taxon>
        <taxon>Ophiobolus</taxon>
    </lineage>
</organism>
<evidence type="ECO:0008006" key="4">
    <source>
        <dbReference type="Google" id="ProtNLM"/>
    </source>
</evidence>
<keyword evidence="3" id="KW-1185">Reference proteome</keyword>
<dbReference type="PANTHER" id="PTHR35179:SF2">
    <property type="entry name" value="START DOMAIN-CONTAINING PROTEIN"/>
    <property type="match status" value="1"/>
</dbReference>